<dbReference type="RefSeq" id="WP_198883112.1">
    <property type="nucleotide sequence ID" value="NZ_JAEKJA010000013.1"/>
</dbReference>
<evidence type="ECO:0000313" key="2">
    <source>
        <dbReference type="EMBL" id="MBJ3777209.1"/>
    </source>
</evidence>
<keyword evidence="3" id="KW-1185">Reference proteome</keyword>
<reference evidence="2" key="1">
    <citation type="submission" date="2020-12" db="EMBL/GenBank/DDBJ databases">
        <title>Bacterial taxonomy.</title>
        <authorList>
            <person name="Pan X."/>
        </authorList>
    </citation>
    <scope>NUCLEOTIDE SEQUENCE</scope>
    <source>
        <strain evidence="2">B2012</strain>
    </source>
</reference>
<dbReference type="Proteomes" id="UP000609531">
    <property type="component" value="Unassembled WGS sequence"/>
</dbReference>
<sequence length="74" mass="8242">MSTTLTCRRRTGLPRFRFRGILARLGLALGLFGERDALSRLDDAALRDIGVSRADAEREAGRPFWDVPPSRLGD</sequence>
<organism evidence="2 3">
    <name type="scientific">Acuticoccus mangrovi</name>
    <dbReference type="NCBI Taxonomy" id="2796142"/>
    <lineage>
        <taxon>Bacteria</taxon>
        <taxon>Pseudomonadati</taxon>
        <taxon>Pseudomonadota</taxon>
        <taxon>Alphaproteobacteria</taxon>
        <taxon>Hyphomicrobiales</taxon>
        <taxon>Amorphaceae</taxon>
        <taxon>Acuticoccus</taxon>
    </lineage>
</organism>
<comment type="caution">
    <text evidence="2">The sequence shown here is derived from an EMBL/GenBank/DDBJ whole genome shotgun (WGS) entry which is preliminary data.</text>
</comment>
<accession>A0A934MME9</accession>
<dbReference type="InterPro" id="IPR009506">
    <property type="entry name" value="YjiS-like"/>
</dbReference>
<proteinExistence type="predicted"/>
<evidence type="ECO:0000313" key="3">
    <source>
        <dbReference type="Proteomes" id="UP000609531"/>
    </source>
</evidence>
<evidence type="ECO:0000259" key="1">
    <source>
        <dbReference type="Pfam" id="PF06568"/>
    </source>
</evidence>
<dbReference type="Pfam" id="PF06568">
    <property type="entry name" value="YjiS-like"/>
    <property type="match status" value="1"/>
</dbReference>
<protein>
    <submittedName>
        <fullName evidence="2">DUF1127 domain-containing protein</fullName>
    </submittedName>
</protein>
<name>A0A934MME9_9HYPH</name>
<dbReference type="AlphaFoldDB" id="A0A934MME9"/>
<dbReference type="EMBL" id="JAEKJA010000013">
    <property type="protein sequence ID" value="MBJ3777209.1"/>
    <property type="molecule type" value="Genomic_DNA"/>
</dbReference>
<feature type="domain" description="YjiS-like" evidence="1">
    <location>
        <begin position="35"/>
        <end position="57"/>
    </location>
</feature>
<gene>
    <name evidence="2" type="ORF">JCR33_15995</name>
</gene>